<dbReference type="EMBL" id="CP045737">
    <property type="protein sequence ID" value="QGG42147.1"/>
    <property type="molecule type" value="Genomic_DNA"/>
</dbReference>
<gene>
    <name evidence="2" type="ORF">GEV26_12665</name>
</gene>
<dbReference type="AlphaFoldDB" id="A0A5Q2MG58"/>
<feature type="transmembrane region" description="Helical" evidence="1">
    <location>
        <begin position="78"/>
        <end position="94"/>
    </location>
</feature>
<feature type="transmembrane region" description="Helical" evidence="1">
    <location>
        <begin position="100"/>
        <end position="117"/>
    </location>
</feature>
<reference evidence="2 3" key="1">
    <citation type="submission" date="2019-11" db="EMBL/GenBank/DDBJ databases">
        <authorList>
            <person name="Li J."/>
        </authorList>
    </citation>
    <scope>NUCLEOTIDE SEQUENCE [LARGE SCALE GENOMIC DNA]</scope>
    <source>
        <strain evidence="2 3">MF47</strain>
    </source>
</reference>
<keyword evidence="1" id="KW-1133">Transmembrane helix</keyword>
<keyword evidence="1" id="KW-0472">Membrane</keyword>
<dbReference type="RefSeq" id="WP_153653559.1">
    <property type="nucleotide sequence ID" value="NZ_CP045737.1"/>
</dbReference>
<accession>A0A5Q2MG58</accession>
<sequence length="131" mass="13392">MTSSGRPSGTARTLLLVAAAIVALEAVTFLVLAVVEAAHISGDRVGLGVGTTLFLVVIGAGLLYAARRVTEGDAWARSPLVFAQLIVLGLAYNLRGDPAWLAPVVAVPAVIALVALLSPPVTRALSRDSPV</sequence>
<keyword evidence="3" id="KW-1185">Reference proteome</keyword>
<organism evidence="2 3">
    <name type="scientific">Aeromicrobium yanjiei</name>
    <dbReference type="NCBI Taxonomy" id="2662028"/>
    <lineage>
        <taxon>Bacteria</taxon>
        <taxon>Bacillati</taxon>
        <taxon>Actinomycetota</taxon>
        <taxon>Actinomycetes</taxon>
        <taxon>Propionibacteriales</taxon>
        <taxon>Nocardioidaceae</taxon>
        <taxon>Aeromicrobium</taxon>
    </lineage>
</organism>
<name>A0A5Q2MG58_9ACTN</name>
<dbReference type="Proteomes" id="UP000392064">
    <property type="component" value="Chromosome"/>
</dbReference>
<evidence type="ECO:0000256" key="1">
    <source>
        <dbReference type="SAM" id="Phobius"/>
    </source>
</evidence>
<evidence type="ECO:0000313" key="2">
    <source>
        <dbReference type="EMBL" id="QGG42147.1"/>
    </source>
</evidence>
<evidence type="ECO:0008006" key="4">
    <source>
        <dbReference type="Google" id="ProtNLM"/>
    </source>
</evidence>
<protein>
    <recommendedName>
        <fullName evidence="4">Integral membrane protein</fullName>
    </recommendedName>
</protein>
<keyword evidence="1" id="KW-0812">Transmembrane</keyword>
<evidence type="ECO:0000313" key="3">
    <source>
        <dbReference type="Proteomes" id="UP000392064"/>
    </source>
</evidence>
<dbReference type="KEGG" id="aef:GEV26_12665"/>
<proteinExistence type="predicted"/>
<feature type="transmembrane region" description="Helical" evidence="1">
    <location>
        <begin position="47"/>
        <end position="66"/>
    </location>
</feature>